<sequence length="334" mass="38096">MKIRLLSALLCLFSTTSFASAFYQTTIIPDTTRAGEDNAVQDSVETDVVTYWDEKNAVGLDFNEVAFVNWSSGGNNSVSALIHGDFERNYKKKLTNWKNSAVIRYGINAQEGREIRKTEDELVFSSSFGYRRDSTSNFYYSARMDFNTQFTNGYRYPETDIPISKFMAPGYLFLGVGAEFSHPEEDLTVYLSPITQKSTFVLDQRLANEGMFGVTPAVRDEDGNLIEEGESVRTEFGLQFTNRFSKEVFENVNLKHRLNLYSDYLNKFGNIDVDWQINVNLKVNDFIKANVGSQIRYDDDVKYKEDFDGDGELETTGPRLQFKQTLGVGVVYEF</sequence>
<keyword evidence="1" id="KW-0732">Signal</keyword>
<dbReference type="Pfam" id="PF11276">
    <property type="entry name" value="DUF3078"/>
    <property type="match status" value="1"/>
</dbReference>
<reference evidence="2 3" key="1">
    <citation type="submission" date="2023-09" db="EMBL/GenBank/DDBJ databases">
        <authorList>
            <person name="Rey-Velasco X."/>
        </authorList>
    </citation>
    <scope>NUCLEOTIDE SEQUENCE [LARGE SCALE GENOMIC DNA]</scope>
    <source>
        <strain evidence="2 3">F297</strain>
    </source>
</reference>
<gene>
    <name evidence="2" type="ORF">RM529_09330</name>
</gene>
<dbReference type="EMBL" id="JAVRHP010000040">
    <property type="protein sequence ID" value="MDT0650346.1"/>
    <property type="molecule type" value="Genomic_DNA"/>
</dbReference>
<keyword evidence="3" id="KW-1185">Reference proteome</keyword>
<feature type="chain" id="PRO_5045607465" evidence="1">
    <location>
        <begin position="20"/>
        <end position="334"/>
    </location>
</feature>
<dbReference type="InterPro" id="IPR021428">
    <property type="entry name" value="DUF3078"/>
</dbReference>
<organism evidence="2 3">
    <name type="scientific">Autumnicola edwardsiae</name>
    <dbReference type="NCBI Taxonomy" id="3075594"/>
    <lineage>
        <taxon>Bacteria</taxon>
        <taxon>Pseudomonadati</taxon>
        <taxon>Bacteroidota</taxon>
        <taxon>Flavobacteriia</taxon>
        <taxon>Flavobacteriales</taxon>
        <taxon>Flavobacteriaceae</taxon>
        <taxon>Autumnicola</taxon>
    </lineage>
</organism>
<dbReference type="Proteomes" id="UP001248819">
    <property type="component" value="Unassembled WGS sequence"/>
</dbReference>
<accession>A0ABU3CVE7</accession>
<proteinExistence type="predicted"/>
<dbReference type="RefSeq" id="WP_311484525.1">
    <property type="nucleotide sequence ID" value="NZ_JAVRHP010000040.1"/>
</dbReference>
<evidence type="ECO:0000313" key="2">
    <source>
        <dbReference type="EMBL" id="MDT0650346.1"/>
    </source>
</evidence>
<feature type="signal peptide" evidence="1">
    <location>
        <begin position="1"/>
        <end position="19"/>
    </location>
</feature>
<evidence type="ECO:0000313" key="3">
    <source>
        <dbReference type="Proteomes" id="UP001248819"/>
    </source>
</evidence>
<evidence type="ECO:0000256" key="1">
    <source>
        <dbReference type="SAM" id="SignalP"/>
    </source>
</evidence>
<name>A0ABU3CVE7_9FLAO</name>
<comment type="caution">
    <text evidence="2">The sequence shown here is derived from an EMBL/GenBank/DDBJ whole genome shotgun (WGS) entry which is preliminary data.</text>
</comment>
<protein>
    <submittedName>
        <fullName evidence="2">DUF3078 domain-containing protein</fullName>
    </submittedName>
</protein>